<organism evidence="2 3">
    <name type="scientific">Clitoria ternatea</name>
    <name type="common">Butterfly pea</name>
    <dbReference type="NCBI Taxonomy" id="43366"/>
    <lineage>
        <taxon>Eukaryota</taxon>
        <taxon>Viridiplantae</taxon>
        <taxon>Streptophyta</taxon>
        <taxon>Embryophyta</taxon>
        <taxon>Tracheophyta</taxon>
        <taxon>Spermatophyta</taxon>
        <taxon>Magnoliopsida</taxon>
        <taxon>eudicotyledons</taxon>
        <taxon>Gunneridae</taxon>
        <taxon>Pentapetalae</taxon>
        <taxon>rosids</taxon>
        <taxon>fabids</taxon>
        <taxon>Fabales</taxon>
        <taxon>Fabaceae</taxon>
        <taxon>Papilionoideae</taxon>
        <taxon>50 kb inversion clade</taxon>
        <taxon>NPAAA clade</taxon>
        <taxon>indigoferoid/millettioid clade</taxon>
        <taxon>Phaseoleae</taxon>
        <taxon>Clitoria</taxon>
    </lineage>
</organism>
<accession>A0AAN9EWR5</accession>
<comment type="caution">
    <text evidence="2">The sequence shown here is derived from an EMBL/GenBank/DDBJ whole genome shotgun (WGS) entry which is preliminary data.</text>
</comment>
<proteinExistence type="predicted"/>
<gene>
    <name evidence="2" type="ORF">RJT34_32586</name>
</gene>
<feature type="compositionally biased region" description="Low complexity" evidence="1">
    <location>
        <begin position="32"/>
        <end position="42"/>
    </location>
</feature>
<name>A0AAN9EWR5_CLITE</name>
<sequence length="118" mass="11767">MGFTTTVYEIPGEPAVLINGVPDIVPGDGTVPPSSSLSSPISAGAYGIPQTSIPPVTSNPPTATPTTAPSPPLASTSTSLTLLVSKEAASSLIPLAKENASPTACLSRPGSRRTTRIG</sequence>
<feature type="region of interest" description="Disordered" evidence="1">
    <location>
        <begin position="99"/>
        <end position="118"/>
    </location>
</feature>
<dbReference type="EMBL" id="JAYKXN010000008">
    <property type="protein sequence ID" value="KAK7264972.1"/>
    <property type="molecule type" value="Genomic_DNA"/>
</dbReference>
<evidence type="ECO:0000313" key="2">
    <source>
        <dbReference type="EMBL" id="KAK7264972.1"/>
    </source>
</evidence>
<reference evidence="2 3" key="1">
    <citation type="submission" date="2024-01" db="EMBL/GenBank/DDBJ databases">
        <title>The genomes of 5 underutilized Papilionoideae crops provide insights into root nodulation and disease resistance.</title>
        <authorList>
            <person name="Yuan L."/>
        </authorList>
    </citation>
    <scope>NUCLEOTIDE SEQUENCE [LARGE SCALE GENOMIC DNA]</scope>
    <source>
        <strain evidence="2">LY-2023</strain>
        <tissue evidence="2">Leaf</tissue>
    </source>
</reference>
<evidence type="ECO:0000313" key="3">
    <source>
        <dbReference type="Proteomes" id="UP001359559"/>
    </source>
</evidence>
<keyword evidence="3" id="KW-1185">Reference proteome</keyword>
<evidence type="ECO:0000256" key="1">
    <source>
        <dbReference type="SAM" id="MobiDB-lite"/>
    </source>
</evidence>
<protein>
    <submittedName>
        <fullName evidence="2">Uncharacterized protein</fullName>
    </submittedName>
</protein>
<dbReference type="AlphaFoldDB" id="A0AAN9EWR5"/>
<feature type="region of interest" description="Disordered" evidence="1">
    <location>
        <begin position="24"/>
        <end position="79"/>
    </location>
</feature>
<feature type="compositionally biased region" description="Low complexity" evidence="1">
    <location>
        <begin position="54"/>
        <end position="79"/>
    </location>
</feature>
<dbReference type="Proteomes" id="UP001359559">
    <property type="component" value="Unassembled WGS sequence"/>
</dbReference>